<organism evidence="2">
    <name type="scientific">Rhizophora mucronata</name>
    <name type="common">Asiatic mangrove</name>
    <dbReference type="NCBI Taxonomy" id="61149"/>
    <lineage>
        <taxon>Eukaryota</taxon>
        <taxon>Viridiplantae</taxon>
        <taxon>Streptophyta</taxon>
        <taxon>Embryophyta</taxon>
        <taxon>Tracheophyta</taxon>
        <taxon>Spermatophyta</taxon>
        <taxon>Magnoliopsida</taxon>
        <taxon>eudicotyledons</taxon>
        <taxon>Gunneridae</taxon>
        <taxon>Pentapetalae</taxon>
        <taxon>rosids</taxon>
        <taxon>fabids</taxon>
        <taxon>Malpighiales</taxon>
        <taxon>Rhizophoraceae</taxon>
        <taxon>Rhizophora</taxon>
    </lineage>
</organism>
<proteinExistence type="predicted"/>
<accession>A0A2P2PHR3</accession>
<sequence length="44" mass="5156">MTSARNEQATKQLCTTLFSKLFYSFSNQFLLFLCCFILSYVFTV</sequence>
<keyword evidence="1" id="KW-0472">Membrane</keyword>
<evidence type="ECO:0000313" key="2">
    <source>
        <dbReference type="EMBL" id="MBX54219.1"/>
    </source>
</evidence>
<keyword evidence="1" id="KW-0812">Transmembrane</keyword>
<dbReference type="EMBL" id="GGEC01073735">
    <property type="protein sequence ID" value="MBX54219.1"/>
    <property type="molecule type" value="Transcribed_RNA"/>
</dbReference>
<evidence type="ECO:0000256" key="1">
    <source>
        <dbReference type="SAM" id="Phobius"/>
    </source>
</evidence>
<protein>
    <submittedName>
        <fullName evidence="2">Uncharacterized protein</fullName>
    </submittedName>
</protein>
<name>A0A2P2PHR3_RHIMU</name>
<reference evidence="2" key="1">
    <citation type="submission" date="2018-02" db="EMBL/GenBank/DDBJ databases">
        <title>Rhizophora mucronata_Transcriptome.</title>
        <authorList>
            <person name="Meera S.P."/>
            <person name="Sreeshan A."/>
            <person name="Augustine A."/>
        </authorList>
    </citation>
    <scope>NUCLEOTIDE SEQUENCE</scope>
    <source>
        <tissue evidence="2">Leaf</tissue>
    </source>
</reference>
<keyword evidence="1" id="KW-1133">Transmembrane helix</keyword>
<dbReference type="AlphaFoldDB" id="A0A2P2PHR3"/>
<feature type="transmembrane region" description="Helical" evidence="1">
    <location>
        <begin position="21"/>
        <end position="42"/>
    </location>
</feature>